<dbReference type="PANTHER" id="PTHR45080:SF8">
    <property type="entry name" value="IG-LIKE DOMAIN-CONTAINING PROTEIN"/>
    <property type="match status" value="1"/>
</dbReference>
<reference evidence="6" key="1">
    <citation type="submission" date="2020-04" db="EMBL/GenBank/DDBJ databases">
        <authorList>
            <person name="Alioto T."/>
            <person name="Alioto T."/>
            <person name="Gomez Garrido J."/>
        </authorList>
    </citation>
    <scope>NUCLEOTIDE SEQUENCE</scope>
    <source>
        <strain evidence="6">A484AB</strain>
    </source>
</reference>
<gene>
    <name evidence="6" type="ORF">PACLA_8A073681</name>
</gene>
<organism evidence="6 7">
    <name type="scientific">Paramuricea clavata</name>
    <name type="common">Red gorgonian</name>
    <name type="synonym">Violescent sea-whip</name>
    <dbReference type="NCBI Taxonomy" id="317549"/>
    <lineage>
        <taxon>Eukaryota</taxon>
        <taxon>Metazoa</taxon>
        <taxon>Cnidaria</taxon>
        <taxon>Anthozoa</taxon>
        <taxon>Octocorallia</taxon>
        <taxon>Malacalcyonacea</taxon>
        <taxon>Plexauridae</taxon>
        <taxon>Paramuricea</taxon>
    </lineage>
</organism>
<evidence type="ECO:0000256" key="5">
    <source>
        <dbReference type="SAM" id="Phobius"/>
    </source>
</evidence>
<dbReference type="InterPro" id="IPR007110">
    <property type="entry name" value="Ig-like_dom"/>
</dbReference>
<feature type="compositionally biased region" description="Basic and acidic residues" evidence="4">
    <location>
        <begin position="42"/>
        <end position="73"/>
    </location>
</feature>
<dbReference type="GO" id="GO:0008046">
    <property type="term" value="F:axon guidance receptor activity"/>
    <property type="evidence" value="ECO:0007669"/>
    <property type="project" value="TreeGrafter"/>
</dbReference>
<comment type="caution">
    <text evidence="6">The sequence shown here is derived from an EMBL/GenBank/DDBJ whole genome shotgun (WGS) entry which is preliminary data.</text>
</comment>
<dbReference type="GO" id="GO:0043025">
    <property type="term" value="C:neuronal cell body"/>
    <property type="evidence" value="ECO:0007669"/>
    <property type="project" value="TreeGrafter"/>
</dbReference>
<evidence type="ECO:0000256" key="1">
    <source>
        <dbReference type="ARBA" id="ARBA00022729"/>
    </source>
</evidence>
<dbReference type="InterPro" id="IPR036179">
    <property type="entry name" value="Ig-like_dom_sf"/>
</dbReference>
<dbReference type="Proteomes" id="UP001152795">
    <property type="component" value="Unassembled WGS sequence"/>
</dbReference>
<dbReference type="GO" id="GO:0005886">
    <property type="term" value="C:plasma membrane"/>
    <property type="evidence" value="ECO:0007669"/>
    <property type="project" value="TreeGrafter"/>
</dbReference>
<keyword evidence="1" id="KW-0732">Signal</keyword>
<keyword evidence="5" id="KW-1133">Transmembrane helix</keyword>
<keyword evidence="5" id="KW-0472">Membrane</keyword>
<dbReference type="InterPro" id="IPR003599">
    <property type="entry name" value="Ig_sub"/>
</dbReference>
<feature type="region of interest" description="Disordered" evidence="4">
    <location>
        <begin position="40"/>
        <end position="73"/>
    </location>
</feature>
<evidence type="ECO:0000256" key="2">
    <source>
        <dbReference type="ARBA" id="ARBA00023157"/>
    </source>
</evidence>
<evidence type="ECO:0000256" key="4">
    <source>
        <dbReference type="SAM" id="MobiDB-lite"/>
    </source>
</evidence>
<dbReference type="GO" id="GO:0030424">
    <property type="term" value="C:axon"/>
    <property type="evidence" value="ECO:0007669"/>
    <property type="project" value="TreeGrafter"/>
</dbReference>
<keyword evidence="2" id="KW-1015">Disulfide bond</keyword>
<dbReference type="AlphaFoldDB" id="A0A6S7HB46"/>
<name>A0A6S7HB46_PARCT</name>
<dbReference type="SMART" id="SM00408">
    <property type="entry name" value="IGc2"/>
    <property type="match status" value="1"/>
</dbReference>
<protein>
    <submittedName>
        <fullName evidence="6">Junctional adhesion molecule A</fullName>
    </submittedName>
</protein>
<evidence type="ECO:0000313" key="7">
    <source>
        <dbReference type="Proteomes" id="UP001152795"/>
    </source>
</evidence>
<dbReference type="Pfam" id="PF13927">
    <property type="entry name" value="Ig_3"/>
    <property type="match status" value="1"/>
</dbReference>
<dbReference type="InterPro" id="IPR003598">
    <property type="entry name" value="Ig_sub2"/>
</dbReference>
<dbReference type="InterPro" id="IPR050958">
    <property type="entry name" value="Cell_Adh-Cytoskel_Orgn"/>
</dbReference>
<dbReference type="GO" id="GO:0050808">
    <property type="term" value="P:synapse organization"/>
    <property type="evidence" value="ECO:0007669"/>
    <property type="project" value="TreeGrafter"/>
</dbReference>
<dbReference type="EMBL" id="CACRXK020003775">
    <property type="protein sequence ID" value="CAB4000190.1"/>
    <property type="molecule type" value="Genomic_DNA"/>
</dbReference>
<sequence>MFKPCEKQLVLSTQAEVSSQVERSNKFPNHKKLENKIYYVGKDPKETHQGTAKDKIPQDNAKSDDKTVDKHDGNLVFYQTERTQKEKARKKTSILLKSTPNNVLNVGDGLDLARASILPRRSSPSIVTSCVGNQVTLKCAAEGNPAPEFTWYKGKQTVNKDKSAEFDLKIAPSKFTRASHLTFTPNGKDDFGEYQCAASNTLGATQQSTHRIVLSDKGEPLCTQSTFNRDKKKYNSIIVGTVASVGMLLVLLCIAGFVFWRLNQQEADCKSK</sequence>
<accession>A0A6S7HB46</accession>
<evidence type="ECO:0000313" key="6">
    <source>
        <dbReference type="EMBL" id="CAB4000190.1"/>
    </source>
</evidence>
<dbReference type="SUPFAM" id="SSF48726">
    <property type="entry name" value="Immunoglobulin"/>
    <property type="match status" value="1"/>
</dbReference>
<keyword evidence="5" id="KW-0812">Transmembrane</keyword>
<feature type="transmembrane region" description="Helical" evidence="5">
    <location>
        <begin position="237"/>
        <end position="260"/>
    </location>
</feature>
<dbReference type="SMART" id="SM00409">
    <property type="entry name" value="IG"/>
    <property type="match status" value="1"/>
</dbReference>
<dbReference type="GO" id="GO:0007156">
    <property type="term" value="P:homophilic cell adhesion via plasma membrane adhesion molecules"/>
    <property type="evidence" value="ECO:0007669"/>
    <property type="project" value="TreeGrafter"/>
</dbReference>
<evidence type="ECO:0000256" key="3">
    <source>
        <dbReference type="ARBA" id="ARBA00023319"/>
    </source>
</evidence>
<dbReference type="PROSITE" id="PS50835">
    <property type="entry name" value="IG_LIKE"/>
    <property type="match status" value="1"/>
</dbReference>
<proteinExistence type="predicted"/>
<dbReference type="CDD" id="cd00096">
    <property type="entry name" value="Ig"/>
    <property type="match status" value="1"/>
</dbReference>
<dbReference type="Gene3D" id="2.60.40.10">
    <property type="entry name" value="Immunoglobulins"/>
    <property type="match status" value="1"/>
</dbReference>
<keyword evidence="3" id="KW-0393">Immunoglobulin domain</keyword>
<dbReference type="PANTHER" id="PTHR45080">
    <property type="entry name" value="CONTACTIN 5"/>
    <property type="match status" value="1"/>
</dbReference>
<dbReference type="FunFam" id="2.60.40.10:FF:000032">
    <property type="entry name" value="palladin isoform X1"/>
    <property type="match status" value="1"/>
</dbReference>
<keyword evidence="7" id="KW-1185">Reference proteome</keyword>
<dbReference type="OrthoDB" id="5990505at2759"/>
<dbReference type="InterPro" id="IPR013783">
    <property type="entry name" value="Ig-like_fold"/>
</dbReference>